<dbReference type="InterPro" id="IPR051686">
    <property type="entry name" value="Lipoprotein_DolP"/>
</dbReference>
<name>A0ABM6FB37_9BURK</name>
<dbReference type="RefSeq" id="WP_071071564.1">
    <property type="nucleotide sequence ID" value="NZ_CP017755.1"/>
</dbReference>
<feature type="domain" description="BON" evidence="1">
    <location>
        <begin position="9"/>
        <end position="77"/>
    </location>
</feature>
<proteinExistence type="predicted"/>
<dbReference type="PANTHER" id="PTHR34606:SF15">
    <property type="entry name" value="BON DOMAIN-CONTAINING PROTEIN"/>
    <property type="match status" value="1"/>
</dbReference>
<dbReference type="Gene3D" id="3.30.1340.30">
    <property type="match status" value="1"/>
</dbReference>
<reference evidence="2 3" key="1">
    <citation type="submission" date="2016-10" db="EMBL/GenBank/DDBJ databases">
        <title>Complete genome sequences of three Cupriavidus strains isolated from various Malaysian environments.</title>
        <authorList>
            <person name="Abdullah A.A.-A."/>
            <person name="Shafie N.A.H."/>
            <person name="Lau N.S."/>
        </authorList>
    </citation>
    <scope>NUCLEOTIDE SEQUENCE [LARGE SCALE GENOMIC DNA]</scope>
    <source>
        <strain evidence="2 3">USMAA1020</strain>
    </source>
</reference>
<evidence type="ECO:0000259" key="1">
    <source>
        <dbReference type="PROSITE" id="PS50914"/>
    </source>
</evidence>
<gene>
    <name evidence="2" type="ORF">BKK80_23865</name>
</gene>
<evidence type="ECO:0000313" key="2">
    <source>
        <dbReference type="EMBL" id="AOZ08917.1"/>
    </source>
</evidence>
<sequence length="77" mass="7986">METVKRLLSDSAITIKVRVELIAAKGLDSTGIKVSTNNGVVHLGGKVKNDNDHLAALKAAVSVTGVDTVEDEMQVGG</sequence>
<accession>A0ABM6FB37</accession>
<dbReference type="Proteomes" id="UP000177515">
    <property type="component" value="Chromosome 2"/>
</dbReference>
<dbReference type="EMBL" id="CP017755">
    <property type="protein sequence ID" value="AOZ08917.1"/>
    <property type="molecule type" value="Genomic_DNA"/>
</dbReference>
<keyword evidence="3" id="KW-1185">Reference proteome</keyword>
<evidence type="ECO:0000313" key="3">
    <source>
        <dbReference type="Proteomes" id="UP000177515"/>
    </source>
</evidence>
<dbReference type="InterPro" id="IPR007055">
    <property type="entry name" value="BON_dom"/>
</dbReference>
<dbReference type="PANTHER" id="PTHR34606">
    <property type="entry name" value="BON DOMAIN-CONTAINING PROTEIN"/>
    <property type="match status" value="1"/>
</dbReference>
<dbReference type="PROSITE" id="PS50914">
    <property type="entry name" value="BON"/>
    <property type="match status" value="1"/>
</dbReference>
<dbReference type="Pfam" id="PF04972">
    <property type="entry name" value="BON"/>
    <property type="match status" value="1"/>
</dbReference>
<protein>
    <recommendedName>
        <fullName evidence="1">BON domain-containing protein</fullName>
    </recommendedName>
</protein>
<organism evidence="2 3">
    <name type="scientific">Cupriavidus malaysiensis</name>
    <dbReference type="NCBI Taxonomy" id="367825"/>
    <lineage>
        <taxon>Bacteria</taxon>
        <taxon>Pseudomonadati</taxon>
        <taxon>Pseudomonadota</taxon>
        <taxon>Betaproteobacteria</taxon>
        <taxon>Burkholderiales</taxon>
        <taxon>Burkholderiaceae</taxon>
        <taxon>Cupriavidus</taxon>
    </lineage>
</organism>